<evidence type="ECO:0000313" key="1">
    <source>
        <dbReference type="EMBL" id="KRX75696.1"/>
    </source>
</evidence>
<proteinExistence type="predicted"/>
<organism evidence="1 2">
    <name type="scientific">Trichinella pseudospiralis</name>
    <name type="common">Parasitic roundworm</name>
    <dbReference type="NCBI Taxonomy" id="6337"/>
    <lineage>
        <taxon>Eukaryota</taxon>
        <taxon>Metazoa</taxon>
        <taxon>Ecdysozoa</taxon>
        <taxon>Nematoda</taxon>
        <taxon>Enoplea</taxon>
        <taxon>Dorylaimia</taxon>
        <taxon>Trichinellida</taxon>
        <taxon>Trichinellidae</taxon>
        <taxon>Trichinella</taxon>
    </lineage>
</organism>
<feature type="non-terminal residue" evidence="1">
    <location>
        <position position="1"/>
    </location>
</feature>
<name>A0A0V0WJ61_TRIPS</name>
<accession>A0A0V0WJ61</accession>
<protein>
    <submittedName>
        <fullName evidence="1">Uncharacterized protein</fullName>
    </submittedName>
</protein>
<gene>
    <name evidence="1" type="ORF">T4E_5885</name>
</gene>
<feature type="non-terminal residue" evidence="1">
    <location>
        <position position="86"/>
    </location>
</feature>
<reference evidence="1 2" key="1">
    <citation type="submission" date="2015-01" db="EMBL/GenBank/DDBJ databases">
        <title>Evolution of Trichinella species and genotypes.</title>
        <authorList>
            <person name="Korhonen P.K."/>
            <person name="Edoardo P."/>
            <person name="Giuseppe L.R."/>
            <person name="Gasser R.B."/>
        </authorList>
    </citation>
    <scope>NUCLEOTIDE SEQUENCE [LARGE SCALE GENOMIC DNA]</scope>
    <source>
        <strain evidence="1">ISS141</strain>
    </source>
</reference>
<comment type="caution">
    <text evidence="1">The sequence shown here is derived from an EMBL/GenBank/DDBJ whole genome shotgun (WGS) entry which is preliminary data.</text>
</comment>
<dbReference type="Proteomes" id="UP000054815">
    <property type="component" value="Unassembled WGS sequence"/>
</dbReference>
<sequence length="86" mass="10283">LFIGAECLQIETLNPSSYKDYKKLLMETNKCKEERLNAETMGELNAKVEKFKKSREYRALFEKAKKELEDCLSNPEPYRRWNAQRF</sequence>
<evidence type="ECO:0000313" key="2">
    <source>
        <dbReference type="Proteomes" id="UP000054815"/>
    </source>
</evidence>
<dbReference type="AlphaFoldDB" id="A0A0V0WJ61"/>
<dbReference type="EMBL" id="JYDU01000977">
    <property type="protein sequence ID" value="KRX75696.1"/>
    <property type="molecule type" value="Genomic_DNA"/>
</dbReference>